<dbReference type="EMBL" id="CP024785">
    <property type="protein sequence ID" value="AUB37833.1"/>
    <property type="molecule type" value="Genomic_DNA"/>
</dbReference>
<sequence length="159" mass="17734">MPTRIFLANPDIDVNIPSYIEEALDDIKNEGECYITWSAGQVKSIKVGDKAYLKKTGKGKRGFIAVGEVIKTEYAEHRLNKLSQYHNYSDAYTQHFFGNYPTVSIRLDEVVSLDSPLEDSYLLQLSSMQGVNLVRYGSGQGLVHCGVSLDRVMPPKASL</sequence>
<reference evidence="1 2" key="1">
    <citation type="submission" date="2017-11" db="EMBL/GenBank/DDBJ databases">
        <title>Complete genome of a free-living desiccation-tolerant cyanobacterium and its photosynthetic adaptation to extreme terrestrial habitat.</title>
        <authorList>
            <person name="Shang J."/>
        </authorList>
    </citation>
    <scope>NUCLEOTIDE SEQUENCE [LARGE SCALE GENOMIC DNA]</scope>
    <source>
        <strain evidence="1 2">CCNUN1</strain>
    </source>
</reference>
<dbReference type="AlphaFoldDB" id="A0A2K8SRB3"/>
<evidence type="ECO:0000313" key="2">
    <source>
        <dbReference type="Proteomes" id="UP000232003"/>
    </source>
</evidence>
<organism evidence="1 2">
    <name type="scientific">Nostoc flagelliforme CCNUN1</name>
    <dbReference type="NCBI Taxonomy" id="2038116"/>
    <lineage>
        <taxon>Bacteria</taxon>
        <taxon>Bacillati</taxon>
        <taxon>Cyanobacteriota</taxon>
        <taxon>Cyanophyceae</taxon>
        <taxon>Nostocales</taxon>
        <taxon>Nostocaceae</taxon>
        <taxon>Nostoc</taxon>
    </lineage>
</organism>
<accession>A0A2K8SRB3</accession>
<dbReference type="Proteomes" id="UP000232003">
    <property type="component" value="Chromosome"/>
</dbReference>
<keyword evidence="2" id="KW-1185">Reference proteome</keyword>
<dbReference type="RefSeq" id="WP_100899352.1">
    <property type="nucleotide sequence ID" value="NZ_CAWNNC010000001.1"/>
</dbReference>
<evidence type="ECO:0000313" key="1">
    <source>
        <dbReference type="EMBL" id="AUB37833.1"/>
    </source>
</evidence>
<gene>
    <name evidence="1" type="ORF">COO91_03785</name>
</gene>
<name>A0A2K8SRB3_9NOSO</name>
<dbReference type="KEGG" id="nfl:COO91_03785"/>
<dbReference type="OrthoDB" id="485719at2"/>
<protein>
    <submittedName>
        <fullName evidence="1">EVE domain</fullName>
    </submittedName>
</protein>
<proteinExistence type="predicted"/>